<evidence type="ECO:0000313" key="4">
    <source>
        <dbReference type="Proteomes" id="UP001161276"/>
    </source>
</evidence>
<gene>
    <name evidence="3" type="ORF">N5K24_14325</name>
</gene>
<evidence type="ECO:0000313" key="3">
    <source>
        <dbReference type="EMBL" id="MDH2051576.1"/>
    </source>
</evidence>
<dbReference type="SUPFAM" id="SSF52540">
    <property type="entry name" value="P-loop containing nucleoside triphosphate hydrolases"/>
    <property type="match status" value="1"/>
</dbReference>
<name>A0AA43AYX1_9BURK</name>
<protein>
    <submittedName>
        <fullName evidence="3">AAA family ATPase</fullName>
    </submittedName>
</protein>
<dbReference type="InterPro" id="IPR038729">
    <property type="entry name" value="Rad50/SbcC_AAA"/>
</dbReference>
<sequence length="689" mass="77413">MTRLVRALQIKIVSGDESFGFQCEFDRGLNIIRGKNSSGKSTLVNTLMYALGLEELVGGKGERVLTSAVRDGFTYRNAFRRIDKSAVLVEVENAQGRIATFRRPIRHQNKSTKLMEVFEGPLLTNRRAAENLVPVPLFLHDGGAATLAEGFISYFESFLNWNLPRVQSSTGGLTRLYPQVVAAALFIEQKRGWTDYIANIPFYQILGAPTRVVQYLLGLSNFATEETRALYTLKLAKLRTDWSQALAEIKVVFRPLGITLRGVPREVISEFFPDKVSASAQNSEGEVSIAELIRQKMAEWQQIHERRTQPTLAPPEIVRLLDSETRKLEEIAGQYDLLSSEARLRNSSLEEFRALLQQTETDLKKNKATRKLRDLGAEAGLKVADGHCPTCGSDIPDSLMPRVVGVESMDLQSNIDYLEAQARMLRRQIAGLEQSNLEAANALSRSETLLSEQRKRVLDIRGSLSQADANLEADIRKQVSLEREVRDLQYAETRFQNFLESSVVLAKNLMDVQRKIRELPDDLYSNKDKEKISLLQKNFRANAGAFGYSSVENIEKITVHSGTLLPALGDITLKEVLSRNVKSESSASDFVRLIWAFLLAIYQTSEMRDYSGNHPRFILFDEPGQHSMSQLSQRALVQAFSGETNLQSVIAASFEESPTVFREVTEGSRFKLIDLPEKIITPMVHDGIF</sequence>
<evidence type="ECO:0000256" key="1">
    <source>
        <dbReference type="SAM" id="Coils"/>
    </source>
</evidence>
<accession>A0AA43AYX1</accession>
<proteinExistence type="predicted"/>
<comment type="caution">
    <text evidence="3">The sequence shown here is derived from an EMBL/GenBank/DDBJ whole genome shotgun (WGS) entry which is preliminary data.</text>
</comment>
<organism evidence="3 4">
    <name type="scientific">Achromobacter marplatensis</name>
    <dbReference type="NCBI Taxonomy" id="470868"/>
    <lineage>
        <taxon>Bacteria</taxon>
        <taxon>Pseudomonadati</taxon>
        <taxon>Pseudomonadota</taxon>
        <taxon>Betaproteobacteria</taxon>
        <taxon>Burkholderiales</taxon>
        <taxon>Alcaligenaceae</taxon>
        <taxon>Achromobacter</taxon>
    </lineage>
</organism>
<dbReference type="Gene3D" id="3.40.50.300">
    <property type="entry name" value="P-loop containing nucleotide triphosphate hydrolases"/>
    <property type="match status" value="2"/>
</dbReference>
<dbReference type="RefSeq" id="WP_280027149.1">
    <property type="nucleotide sequence ID" value="NZ_JAOCKG010000005.1"/>
</dbReference>
<dbReference type="GO" id="GO:0016887">
    <property type="term" value="F:ATP hydrolysis activity"/>
    <property type="evidence" value="ECO:0007669"/>
    <property type="project" value="InterPro"/>
</dbReference>
<evidence type="ECO:0000259" key="2">
    <source>
        <dbReference type="Pfam" id="PF13476"/>
    </source>
</evidence>
<dbReference type="Proteomes" id="UP001161276">
    <property type="component" value="Unassembled WGS sequence"/>
</dbReference>
<dbReference type="AlphaFoldDB" id="A0AA43AYX1"/>
<feature type="domain" description="Rad50/SbcC-type AAA" evidence="2">
    <location>
        <begin position="21"/>
        <end position="97"/>
    </location>
</feature>
<dbReference type="Pfam" id="PF13476">
    <property type="entry name" value="AAA_23"/>
    <property type="match status" value="1"/>
</dbReference>
<dbReference type="EMBL" id="JAOCKG010000005">
    <property type="protein sequence ID" value="MDH2051576.1"/>
    <property type="molecule type" value="Genomic_DNA"/>
</dbReference>
<dbReference type="GO" id="GO:0006302">
    <property type="term" value="P:double-strand break repair"/>
    <property type="evidence" value="ECO:0007669"/>
    <property type="project" value="InterPro"/>
</dbReference>
<dbReference type="InterPro" id="IPR027417">
    <property type="entry name" value="P-loop_NTPase"/>
</dbReference>
<reference evidence="3" key="1">
    <citation type="submission" date="2022-09" db="EMBL/GenBank/DDBJ databases">
        <title>Intensive care unit water sources are persistently colonized with multi-drug resistant bacteria and are the site of extensive horizontal gene transfer of antibiotic resistance genes.</title>
        <authorList>
            <person name="Diorio-Toth L."/>
        </authorList>
    </citation>
    <scope>NUCLEOTIDE SEQUENCE</scope>
    <source>
        <strain evidence="3">GD03676</strain>
    </source>
</reference>
<keyword evidence="1" id="KW-0175">Coiled coil</keyword>
<feature type="coiled-coil region" evidence="1">
    <location>
        <begin position="408"/>
        <end position="435"/>
    </location>
</feature>